<dbReference type="PANTHER" id="PTHR21240">
    <property type="entry name" value="2-AMINO-3-CARBOXYLMUCONATE-6-SEMIALDEHYDE DECARBOXYLASE"/>
    <property type="match status" value="1"/>
</dbReference>
<evidence type="ECO:0000256" key="1">
    <source>
        <dbReference type="ARBA" id="ARBA00023239"/>
    </source>
</evidence>
<accession>A0ABT2ENG8</accession>
<dbReference type="EMBL" id="JANUCP010000003">
    <property type="protein sequence ID" value="MCS3919503.1"/>
    <property type="molecule type" value="Genomic_DNA"/>
</dbReference>
<evidence type="ECO:0000313" key="4">
    <source>
        <dbReference type="Proteomes" id="UP001204798"/>
    </source>
</evidence>
<name>A0ABT2ENG8_9BACT</name>
<dbReference type="InterPro" id="IPR032465">
    <property type="entry name" value="ACMSD"/>
</dbReference>
<dbReference type="Pfam" id="PF04909">
    <property type="entry name" value="Amidohydro_2"/>
    <property type="match status" value="1"/>
</dbReference>
<feature type="domain" description="Amidohydrolase-related" evidence="2">
    <location>
        <begin position="3"/>
        <end position="241"/>
    </location>
</feature>
<keyword evidence="1" id="KW-0456">Lyase</keyword>
<keyword evidence="3" id="KW-0378">Hydrolase</keyword>
<evidence type="ECO:0000313" key="3">
    <source>
        <dbReference type="EMBL" id="MCS3919503.1"/>
    </source>
</evidence>
<dbReference type="RefSeq" id="WP_259095973.1">
    <property type="nucleotide sequence ID" value="NZ_CP130454.1"/>
</dbReference>
<dbReference type="SUPFAM" id="SSF51556">
    <property type="entry name" value="Metallo-dependent hydrolases"/>
    <property type="match status" value="1"/>
</dbReference>
<dbReference type="InterPro" id="IPR032466">
    <property type="entry name" value="Metal_Hydrolase"/>
</dbReference>
<evidence type="ECO:0000259" key="2">
    <source>
        <dbReference type="Pfam" id="PF04909"/>
    </source>
</evidence>
<gene>
    <name evidence="3" type="ORF">M2350_001916</name>
</gene>
<reference evidence="3 4" key="1">
    <citation type="submission" date="2022-08" db="EMBL/GenBank/DDBJ databases">
        <title>Bacterial and archaeal communities from various locations to study Microbial Dark Matter (Phase II).</title>
        <authorList>
            <person name="Stepanauskas R."/>
        </authorList>
    </citation>
    <scope>NUCLEOTIDE SEQUENCE [LARGE SCALE GENOMIC DNA]</scope>
    <source>
        <strain evidence="3 4">PD1</strain>
    </source>
</reference>
<dbReference type="InterPro" id="IPR006680">
    <property type="entry name" value="Amidohydro-rel"/>
</dbReference>
<organism evidence="3 4">
    <name type="scientific">Candidatus Fervidibacter sacchari</name>
    <dbReference type="NCBI Taxonomy" id="1448929"/>
    <lineage>
        <taxon>Bacteria</taxon>
        <taxon>Candidatus Fervidibacterota</taxon>
        <taxon>Candidatus Fervidibacter</taxon>
    </lineage>
</organism>
<keyword evidence="4" id="KW-1185">Reference proteome</keyword>
<comment type="caution">
    <text evidence="3">The sequence shown here is derived from an EMBL/GenBank/DDBJ whole genome shotgun (WGS) entry which is preliminary data.</text>
</comment>
<protein>
    <submittedName>
        <fullName evidence="3">TIM-barrel fold metal-dependent hydrolase</fullName>
    </submittedName>
</protein>
<sequence>MVIDFHCHVGTAEKLQAPWTTRADLSAYLERAGEAGIDKTVVFAITCDDYERANAEVAEIVAKHPDRLIGFARLHPERDKGKVELLVKKAVEDYGFRGIKVHGAEALPTREVCEVAQQFGLPILVDIMGRVEVLPLLATEFPKVNFVVAHLGSFADDWRVFQVMSYLLAQHPNLYADTSGVRFFDYLQVAVKVAGAHKILFGSDGPLLHPGLELHKIRLLKLSHEDEALVLGRNAQRLLRL</sequence>
<proteinExistence type="predicted"/>
<dbReference type="Proteomes" id="UP001204798">
    <property type="component" value="Unassembled WGS sequence"/>
</dbReference>
<dbReference type="Gene3D" id="3.20.20.140">
    <property type="entry name" value="Metal-dependent hydrolases"/>
    <property type="match status" value="1"/>
</dbReference>
<dbReference type="GO" id="GO:0016787">
    <property type="term" value="F:hydrolase activity"/>
    <property type="evidence" value="ECO:0007669"/>
    <property type="project" value="UniProtKB-KW"/>
</dbReference>